<dbReference type="InterPro" id="IPR050682">
    <property type="entry name" value="ModA/WtpA"/>
</dbReference>
<dbReference type="Gene3D" id="3.40.190.10">
    <property type="entry name" value="Periplasmic binding protein-like II"/>
    <property type="match status" value="2"/>
</dbReference>
<sequence>MNPSDSLPPLRCISSMATRQLLTRLARQYRQATGIEVALESVGGVDAARRLAAGEAFDVAVLASDAVAGLVASGHLAAGSEAVVALSGLAAAVAEGRPAPRTDTLAQLLRLLGEAGAIGYSTGPSGKALLERLRQWGVLEALQPRLVQAPPGQPVAAMVARGEVDIGFQQLSEMVHSPGIALLAELPPEARIVTAFTAAACVPSPRSDEACAFIRYLCGAQAAEAKQEEGMSPAPVGS</sequence>
<dbReference type="SUPFAM" id="SSF53850">
    <property type="entry name" value="Periplasmic binding protein-like II"/>
    <property type="match status" value="1"/>
</dbReference>
<dbReference type="EMBL" id="CP047650">
    <property type="protein sequence ID" value="QHI98467.1"/>
    <property type="molecule type" value="Genomic_DNA"/>
</dbReference>
<keyword evidence="2" id="KW-1185">Reference proteome</keyword>
<gene>
    <name evidence="1" type="ORF">GT347_10970</name>
</gene>
<dbReference type="AlphaFoldDB" id="A0A857J483"/>
<dbReference type="RefSeq" id="WP_160551984.1">
    <property type="nucleotide sequence ID" value="NZ_CP047650.1"/>
</dbReference>
<dbReference type="Pfam" id="PF13531">
    <property type="entry name" value="SBP_bac_11"/>
    <property type="match status" value="1"/>
</dbReference>
<dbReference type="GO" id="GO:0015689">
    <property type="term" value="P:molybdate ion transport"/>
    <property type="evidence" value="ECO:0007669"/>
    <property type="project" value="TreeGrafter"/>
</dbReference>
<dbReference type="KEGG" id="xyk:GT347_10970"/>
<name>A0A857J483_9BURK</name>
<dbReference type="GO" id="GO:0030973">
    <property type="term" value="F:molybdate ion binding"/>
    <property type="evidence" value="ECO:0007669"/>
    <property type="project" value="TreeGrafter"/>
</dbReference>
<evidence type="ECO:0000313" key="1">
    <source>
        <dbReference type="EMBL" id="QHI98467.1"/>
    </source>
</evidence>
<proteinExistence type="predicted"/>
<dbReference type="PANTHER" id="PTHR30632:SF11">
    <property type="entry name" value="BLR4797 PROTEIN"/>
    <property type="match status" value="1"/>
</dbReference>
<dbReference type="PANTHER" id="PTHR30632">
    <property type="entry name" value="MOLYBDATE-BINDING PERIPLASMIC PROTEIN"/>
    <property type="match status" value="1"/>
</dbReference>
<protein>
    <submittedName>
        <fullName evidence="1">Extracellular solute-binding protein</fullName>
    </submittedName>
</protein>
<organism evidence="1 2">
    <name type="scientific">Xylophilus rhododendri</name>
    <dbReference type="NCBI Taxonomy" id="2697032"/>
    <lineage>
        <taxon>Bacteria</taxon>
        <taxon>Pseudomonadati</taxon>
        <taxon>Pseudomonadota</taxon>
        <taxon>Betaproteobacteria</taxon>
        <taxon>Burkholderiales</taxon>
        <taxon>Xylophilus</taxon>
    </lineage>
</organism>
<evidence type="ECO:0000313" key="2">
    <source>
        <dbReference type="Proteomes" id="UP000464787"/>
    </source>
</evidence>
<reference evidence="1 2" key="1">
    <citation type="submission" date="2020-01" db="EMBL/GenBank/DDBJ databases">
        <title>Genome sequencing of strain KACC 21265.</title>
        <authorList>
            <person name="Heo J."/>
            <person name="Kim S.-J."/>
            <person name="Kim J.-S."/>
            <person name="Hong S.-B."/>
            <person name="Kwon S.-W."/>
        </authorList>
    </citation>
    <scope>NUCLEOTIDE SEQUENCE [LARGE SCALE GENOMIC DNA]</scope>
    <source>
        <strain evidence="1 2">KACC 21265</strain>
    </source>
</reference>
<dbReference type="Proteomes" id="UP000464787">
    <property type="component" value="Chromosome"/>
</dbReference>
<accession>A0A857J483</accession>